<feature type="transmembrane region" description="Helical" evidence="1">
    <location>
        <begin position="7"/>
        <end position="23"/>
    </location>
</feature>
<comment type="caution">
    <text evidence="2">The sequence shown here is derived from an EMBL/GenBank/DDBJ whole genome shotgun (WGS) entry which is preliminary data.</text>
</comment>
<keyword evidence="3" id="KW-1185">Reference proteome</keyword>
<protein>
    <submittedName>
        <fullName evidence="2">Uncharacterized protein</fullName>
    </submittedName>
</protein>
<dbReference type="EMBL" id="BAAACZ010000014">
    <property type="protein sequence ID" value="GAA0462953.1"/>
    <property type="molecule type" value="Genomic_DNA"/>
</dbReference>
<keyword evidence="1" id="KW-0472">Membrane</keyword>
<organism evidence="2 3">
    <name type="scientific">Alkalibacillus silvisoli</name>
    <dbReference type="NCBI Taxonomy" id="392823"/>
    <lineage>
        <taxon>Bacteria</taxon>
        <taxon>Bacillati</taxon>
        <taxon>Bacillota</taxon>
        <taxon>Bacilli</taxon>
        <taxon>Bacillales</taxon>
        <taxon>Bacillaceae</taxon>
        <taxon>Alkalibacillus</taxon>
    </lineage>
</organism>
<sequence length="56" mass="6408">MSLLKLRIIITVLALCFFIVSLFDLIPYNVGMILFAIVIFSYFVLSSKVQKGNHKE</sequence>
<dbReference type="Proteomes" id="UP001500740">
    <property type="component" value="Unassembled WGS sequence"/>
</dbReference>
<keyword evidence="1" id="KW-1133">Transmembrane helix</keyword>
<evidence type="ECO:0000313" key="2">
    <source>
        <dbReference type="EMBL" id="GAA0462953.1"/>
    </source>
</evidence>
<feature type="transmembrane region" description="Helical" evidence="1">
    <location>
        <begin position="29"/>
        <end position="45"/>
    </location>
</feature>
<gene>
    <name evidence="2" type="ORF">GCM10008935_18170</name>
</gene>
<evidence type="ECO:0000313" key="3">
    <source>
        <dbReference type="Proteomes" id="UP001500740"/>
    </source>
</evidence>
<reference evidence="3" key="1">
    <citation type="journal article" date="2019" name="Int. J. Syst. Evol. Microbiol.">
        <title>The Global Catalogue of Microorganisms (GCM) 10K type strain sequencing project: providing services to taxonomists for standard genome sequencing and annotation.</title>
        <authorList>
            <consortium name="The Broad Institute Genomics Platform"/>
            <consortium name="The Broad Institute Genome Sequencing Center for Infectious Disease"/>
            <person name="Wu L."/>
            <person name="Ma J."/>
        </authorList>
    </citation>
    <scope>NUCLEOTIDE SEQUENCE [LARGE SCALE GENOMIC DNA]</scope>
    <source>
        <strain evidence="3">JCM 14193</strain>
    </source>
</reference>
<keyword evidence="1" id="KW-0812">Transmembrane</keyword>
<evidence type="ECO:0000256" key="1">
    <source>
        <dbReference type="SAM" id="Phobius"/>
    </source>
</evidence>
<accession>A0ABP3JSC8</accession>
<proteinExistence type="predicted"/>
<name>A0ABP3JSC8_9BACI</name>